<dbReference type="Gene3D" id="1.10.1060.10">
    <property type="entry name" value="Alpha-helical ferredoxin"/>
    <property type="match status" value="1"/>
</dbReference>
<dbReference type="HOGENOM" id="CLU_000422_3_3_7"/>
<dbReference type="SUPFAM" id="SSF51971">
    <property type="entry name" value="Nucleotide-binding domain"/>
    <property type="match status" value="1"/>
</dbReference>
<organism evidence="3 4">
    <name type="scientific">Desulfocurvibacter africanus subsp. africanus str. Walvis Bay</name>
    <dbReference type="NCBI Taxonomy" id="690850"/>
    <lineage>
        <taxon>Bacteria</taxon>
        <taxon>Pseudomonadati</taxon>
        <taxon>Thermodesulfobacteriota</taxon>
        <taxon>Desulfovibrionia</taxon>
        <taxon>Desulfovibrionales</taxon>
        <taxon>Desulfovibrionaceae</taxon>
        <taxon>Desulfocurvibacter</taxon>
    </lineage>
</organism>
<keyword evidence="4" id="KW-1185">Reference proteome</keyword>
<dbReference type="STRING" id="690850.Desaf_1805"/>
<feature type="domain" description="FAD/NAD(P)-binding" evidence="1">
    <location>
        <begin position="161"/>
        <end position="468"/>
    </location>
</feature>
<evidence type="ECO:0000259" key="2">
    <source>
        <dbReference type="Pfam" id="PF14691"/>
    </source>
</evidence>
<dbReference type="GO" id="GO:0016491">
    <property type="term" value="F:oxidoreductase activity"/>
    <property type="evidence" value="ECO:0007669"/>
    <property type="project" value="InterPro"/>
</dbReference>
<dbReference type="PANTHER" id="PTHR42783:SF3">
    <property type="entry name" value="GLUTAMATE SYNTHASE [NADPH] SMALL CHAIN-RELATED"/>
    <property type="match status" value="1"/>
</dbReference>
<evidence type="ECO:0000313" key="4">
    <source>
        <dbReference type="Proteomes" id="UP000007844"/>
    </source>
</evidence>
<evidence type="ECO:0000313" key="3">
    <source>
        <dbReference type="EMBL" id="EGJ50138.1"/>
    </source>
</evidence>
<dbReference type="GO" id="GO:0051536">
    <property type="term" value="F:iron-sulfur cluster binding"/>
    <property type="evidence" value="ECO:0007669"/>
    <property type="project" value="InterPro"/>
</dbReference>
<dbReference type="InterPro" id="IPR036188">
    <property type="entry name" value="FAD/NAD-bd_sf"/>
</dbReference>
<evidence type="ECO:0000259" key="1">
    <source>
        <dbReference type="Pfam" id="PF07992"/>
    </source>
</evidence>
<dbReference type="PRINTS" id="PR00419">
    <property type="entry name" value="ADXRDTASE"/>
</dbReference>
<reference evidence="3 4" key="1">
    <citation type="journal article" date="2011" name="J. Bacteriol.">
        <title>Genome sequence of the mercury-methylating and pleomorphic Desulfovibrio africanus Strain Walvis Bay.</title>
        <authorList>
            <person name="Brown S.D."/>
            <person name="Wall J.D."/>
            <person name="Kucken A.M."/>
            <person name="Gilmour C.C."/>
            <person name="Podar M."/>
            <person name="Brandt C.C."/>
            <person name="Teshima H."/>
            <person name="Detter J.C."/>
            <person name="Han C.S."/>
            <person name="Land M.L."/>
            <person name="Lucas S."/>
            <person name="Han J."/>
            <person name="Pennacchio L."/>
            <person name="Nolan M."/>
            <person name="Pitluck S."/>
            <person name="Woyke T."/>
            <person name="Goodwin L."/>
            <person name="Palumbo A.V."/>
            <person name="Elias D.A."/>
        </authorList>
    </citation>
    <scope>NUCLEOTIDE SEQUENCE [LARGE SCALE GENOMIC DNA]</scope>
    <source>
        <strain evidence="3 4">Walvis Bay</strain>
    </source>
</reference>
<dbReference type="Gene3D" id="3.50.50.60">
    <property type="entry name" value="FAD/NAD(P)-binding domain"/>
    <property type="match status" value="3"/>
</dbReference>
<dbReference type="Proteomes" id="UP000007844">
    <property type="component" value="Chromosome"/>
</dbReference>
<dbReference type="InterPro" id="IPR028261">
    <property type="entry name" value="DPD_II"/>
</dbReference>
<proteinExistence type="predicted"/>
<name>F3Z298_DESAF</name>
<dbReference type="SUPFAM" id="SSF46548">
    <property type="entry name" value="alpha-helical ferredoxin"/>
    <property type="match status" value="1"/>
</dbReference>
<gene>
    <name evidence="3" type="ORF">Desaf_1805</name>
</gene>
<dbReference type="PANTHER" id="PTHR42783">
    <property type="entry name" value="GLUTAMATE SYNTHASE [NADPH] SMALL CHAIN"/>
    <property type="match status" value="1"/>
</dbReference>
<feature type="domain" description="Dihydroprymidine dehydrogenase" evidence="2">
    <location>
        <begin position="25"/>
        <end position="141"/>
    </location>
</feature>
<sequence length="482" mass="51297">MAEKKTKPTPKPRVAMREQPAIERVGNFSEVALGYTREQAMAEAARCLQCRKPACVKGCPVEINIPGFITRLAEGDVRGAYGILRETNSLPAVCGRVCPQEVQCEGACILGQMTDKASGEKLEPVAIGRLERFAADTFAAESACDELTGKPVCAMPRDGLKVACIGSGPSSLTVAGYLSALGVQVTIFEALHEPGGVLVYGIPEFRLPKATVGREIDALRAQGVEIRCNWVGGKTVAVRDLLNDGYQAVFIGVGAGLPKFLGVPGESLVGVYSANEYLTRVNLGRAYDYPAYDTPVTRGKHVAVIGGGNVAMDAARTALRLGAERVSIVYRRTREEMPARREEIHHALEEGVHLEMLCNPTAYVGDGKHRLAALRLQRMCLGAPDASGRCRPEAIPGDVFELPCDQAILAVGTGSNRVLLQDTPEVTLNKWGYIVVDEETGETSLPGVYAGGDIVTGAATVILAMGAGRRAAKAIARKLGLQ</sequence>
<dbReference type="InterPro" id="IPR009051">
    <property type="entry name" value="Helical_ferredxn"/>
</dbReference>
<dbReference type="Pfam" id="PF14691">
    <property type="entry name" value="Fer4_20"/>
    <property type="match status" value="1"/>
</dbReference>
<dbReference type="eggNOG" id="COG0493">
    <property type="taxonomic scope" value="Bacteria"/>
</dbReference>
<dbReference type="AlphaFoldDB" id="F3Z298"/>
<protein>
    <submittedName>
        <fullName evidence="3">Glutamate synthase (NADPH), homotetrameric</fullName>
    </submittedName>
</protein>
<dbReference type="InterPro" id="IPR006004">
    <property type="entry name" value="SudA-like"/>
</dbReference>
<dbReference type="RefSeq" id="WP_014259897.1">
    <property type="nucleotide sequence ID" value="NC_016629.1"/>
</dbReference>
<dbReference type="InterPro" id="IPR023753">
    <property type="entry name" value="FAD/NAD-binding_dom"/>
</dbReference>
<dbReference type="NCBIfam" id="TIGR01316">
    <property type="entry name" value="gltA"/>
    <property type="match status" value="1"/>
</dbReference>
<dbReference type="Pfam" id="PF07992">
    <property type="entry name" value="Pyr_redox_2"/>
    <property type="match status" value="1"/>
</dbReference>
<accession>F3Z298</accession>
<dbReference type="EMBL" id="CP003221">
    <property type="protein sequence ID" value="EGJ50138.1"/>
    <property type="molecule type" value="Genomic_DNA"/>
</dbReference>
<dbReference type="KEGG" id="daf:Desaf_1805"/>